<evidence type="ECO:0000256" key="1">
    <source>
        <dbReference type="ARBA" id="ARBA00005382"/>
    </source>
</evidence>
<keyword evidence="10" id="KW-1185">Reference proteome</keyword>
<dbReference type="InterPro" id="IPR033453">
    <property type="entry name" value="Glyco_hydro_30_TIM-barrel"/>
</dbReference>
<dbReference type="GO" id="GO:0004348">
    <property type="term" value="F:glucosylceramidase activity"/>
    <property type="evidence" value="ECO:0007669"/>
    <property type="project" value="InterPro"/>
</dbReference>
<feature type="compositionally biased region" description="Polar residues" evidence="5">
    <location>
        <begin position="1"/>
        <end position="13"/>
    </location>
</feature>
<gene>
    <name evidence="9" type="ORF">KDA82_01710</name>
</gene>
<feature type="domain" description="Glycosyl hydrolase family 30 TIM-barrel" evidence="7">
    <location>
        <begin position="103"/>
        <end position="427"/>
    </location>
</feature>
<feature type="signal peptide" evidence="6">
    <location>
        <begin position="1"/>
        <end position="40"/>
    </location>
</feature>
<dbReference type="InterPro" id="IPR017853">
    <property type="entry name" value="GH"/>
</dbReference>
<feature type="chain" id="PRO_5038996741" evidence="6">
    <location>
        <begin position="41"/>
        <end position="504"/>
    </location>
</feature>
<feature type="region of interest" description="Disordered" evidence="5">
    <location>
        <begin position="1"/>
        <end position="20"/>
    </location>
</feature>
<dbReference type="Pfam" id="PF02055">
    <property type="entry name" value="Glyco_hydro_30"/>
    <property type="match status" value="1"/>
</dbReference>
<evidence type="ECO:0000256" key="4">
    <source>
        <dbReference type="RuleBase" id="RU361188"/>
    </source>
</evidence>
<keyword evidence="3 4" id="KW-0378">Hydrolase</keyword>
<evidence type="ECO:0000256" key="3">
    <source>
        <dbReference type="ARBA" id="ARBA00022801"/>
    </source>
</evidence>
<dbReference type="InterPro" id="IPR033452">
    <property type="entry name" value="GH30_C"/>
</dbReference>
<keyword evidence="2 6" id="KW-0732">Signal</keyword>
<dbReference type="EMBL" id="JAGSMN010000031">
    <property type="protein sequence ID" value="MBR7671774.1"/>
    <property type="molecule type" value="Genomic_DNA"/>
</dbReference>
<organism evidence="9 10">
    <name type="scientific">Streptomyces daliensis</name>
    <dbReference type="NCBI Taxonomy" id="299421"/>
    <lineage>
        <taxon>Bacteria</taxon>
        <taxon>Bacillati</taxon>
        <taxon>Actinomycetota</taxon>
        <taxon>Actinomycetes</taxon>
        <taxon>Kitasatosporales</taxon>
        <taxon>Streptomycetaceae</taxon>
        <taxon>Streptomyces</taxon>
    </lineage>
</organism>
<dbReference type="AlphaFoldDB" id="A0A8T4IQW7"/>
<dbReference type="SUPFAM" id="SSF51445">
    <property type="entry name" value="(Trans)glycosidases"/>
    <property type="match status" value="1"/>
</dbReference>
<dbReference type="SUPFAM" id="SSF51011">
    <property type="entry name" value="Glycosyl hydrolase domain"/>
    <property type="match status" value="1"/>
</dbReference>
<feature type="domain" description="Glycosyl hydrolase family 30 beta sandwich" evidence="8">
    <location>
        <begin position="430"/>
        <end position="491"/>
    </location>
</feature>
<dbReference type="PANTHER" id="PTHR11069:SF23">
    <property type="entry name" value="LYSOSOMAL ACID GLUCOSYLCERAMIDASE"/>
    <property type="match status" value="1"/>
</dbReference>
<protein>
    <submittedName>
        <fullName evidence="9">Glycosyl hydrolase</fullName>
    </submittedName>
</protein>
<evidence type="ECO:0000313" key="9">
    <source>
        <dbReference type="EMBL" id="MBR7671774.1"/>
    </source>
</evidence>
<comment type="similarity">
    <text evidence="1 4">Belongs to the glycosyl hydrolase 30 family.</text>
</comment>
<keyword evidence="4" id="KW-0326">Glycosidase</keyword>
<evidence type="ECO:0000256" key="6">
    <source>
        <dbReference type="SAM" id="SignalP"/>
    </source>
</evidence>
<sequence>MRRTQGKAQGSQERQGRRKQRRTVALTCVLALTAGGGVLAAQAQTQAQADGARPSAATSAQVWVTTPGGGKRLAREADLAFDGTPQQTDISVDSRVREQRFTGAGASVTEASARLLTGLPQGERDQLMADLFTEDGEGIGLDYLRQPLGGSDFVAELPYYSYEDRRGAFSIARDEKEILPLLRQARSLNPGIRFMGSPWSAPAWMKDGGKLEGGRLKPEHYGDYADYLVKAIQAYGEAGVPLEDLTVANEPLFETTYPSMGMSAAEQADFFRVLDGKLTAAGRGTHLFAYDHNWDRPDYPLDVLAETSDIERVQGAAFHCYGGQPEAQRQVRDTGARVFFTECSGTDSDDASRTFADSLKWQTENLVIRSMRAGAETVVLWNLALDGRGGPHFGNCGTRCNGVVEIDGGNVAKNAEFYTLGHLSRFVDRGAHRIGSTTEGPGGVQNVAFENPDGSRAAVVLNATDGARAFSVTESGRSLTYRLPAGAVATLTWPGAPTGSRYVR</sequence>
<dbReference type="InterPro" id="IPR001139">
    <property type="entry name" value="Glyco_hydro_30"/>
</dbReference>
<accession>A0A8T4IQW7</accession>
<reference evidence="9" key="1">
    <citation type="submission" date="2021-04" db="EMBL/GenBank/DDBJ databases">
        <title>Sequencing of actinobacteria type strains.</title>
        <authorList>
            <person name="Nguyen G.-S."/>
            <person name="Wentzel A."/>
        </authorList>
    </citation>
    <scope>NUCLEOTIDE SEQUENCE</scope>
    <source>
        <strain evidence="9">DSM 42095</strain>
    </source>
</reference>
<proteinExistence type="inferred from homology"/>
<evidence type="ECO:0000256" key="5">
    <source>
        <dbReference type="SAM" id="MobiDB-lite"/>
    </source>
</evidence>
<evidence type="ECO:0000259" key="7">
    <source>
        <dbReference type="Pfam" id="PF02055"/>
    </source>
</evidence>
<dbReference type="Proteomes" id="UP000675554">
    <property type="component" value="Unassembled WGS sequence"/>
</dbReference>
<dbReference type="GO" id="GO:0006680">
    <property type="term" value="P:glucosylceramide catabolic process"/>
    <property type="evidence" value="ECO:0007669"/>
    <property type="project" value="TreeGrafter"/>
</dbReference>
<dbReference type="Gene3D" id="2.60.40.1180">
    <property type="entry name" value="Golgi alpha-mannosidase II"/>
    <property type="match status" value="1"/>
</dbReference>
<dbReference type="PANTHER" id="PTHR11069">
    <property type="entry name" value="GLUCOSYLCERAMIDASE"/>
    <property type="match status" value="1"/>
</dbReference>
<evidence type="ECO:0000259" key="8">
    <source>
        <dbReference type="Pfam" id="PF17189"/>
    </source>
</evidence>
<dbReference type="Pfam" id="PF17189">
    <property type="entry name" value="Glyco_hydro_30C"/>
    <property type="match status" value="1"/>
</dbReference>
<evidence type="ECO:0000313" key="10">
    <source>
        <dbReference type="Proteomes" id="UP000675554"/>
    </source>
</evidence>
<dbReference type="InterPro" id="IPR013780">
    <property type="entry name" value="Glyco_hydro_b"/>
</dbReference>
<dbReference type="Gene3D" id="3.20.20.80">
    <property type="entry name" value="Glycosidases"/>
    <property type="match status" value="1"/>
</dbReference>
<evidence type="ECO:0000256" key="2">
    <source>
        <dbReference type="ARBA" id="ARBA00022729"/>
    </source>
</evidence>
<feature type="non-terminal residue" evidence="9">
    <location>
        <position position="504"/>
    </location>
</feature>
<name>A0A8T4IQW7_9ACTN</name>
<comment type="caution">
    <text evidence="9">The sequence shown here is derived from an EMBL/GenBank/DDBJ whole genome shotgun (WGS) entry which is preliminary data.</text>
</comment>
<dbReference type="GO" id="GO:0016020">
    <property type="term" value="C:membrane"/>
    <property type="evidence" value="ECO:0007669"/>
    <property type="project" value="GOC"/>
</dbReference>